<dbReference type="OrthoDB" id="206201at2759"/>
<gene>
    <name evidence="1" type="ORF">HPP92_021977</name>
</gene>
<protein>
    <submittedName>
        <fullName evidence="1">Uncharacterized protein</fullName>
    </submittedName>
</protein>
<dbReference type="InterPro" id="IPR036852">
    <property type="entry name" value="Peptidase_S8/S53_dom_sf"/>
</dbReference>
<dbReference type="Gene3D" id="3.40.50.200">
    <property type="entry name" value="Peptidase S8/S53 domain"/>
    <property type="match status" value="1"/>
</dbReference>
<dbReference type="EMBL" id="JADCNM010000012">
    <property type="protein sequence ID" value="KAG0458849.1"/>
    <property type="molecule type" value="Genomic_DNA"/>
</dbReference>
<evidence type="ECO:0000313" key="2">
    <source>
        <dbReference type="Proteomes" id="UP000639772"/>
    </source>
</evidence>
<evidence type="ECO:0000313" key="1">
    <source>
        <dbReference type="EMBL" id="KAG0458849.1"/>
    </source>
</evidence>
<dbReference type="SUPFAM" id="SSF52743">
    <property type="entry name" value="Subtilisin-like"/>
    <property type="match status" value="1"/>
</dbReference>
<accession>A0A835PWG6</accession>
<dbReference type="GO" id="GO:0006508">
    <property type="term" value="P:proteolysis"/>
    <property type="evidence" value="ECO:0007669"/>
    <property type="project" value="InterPro"/>
</dbReference>
<organism evidence="1 2">
    <name type="scientific">Vanilla planifolia</name>
    <name type="common">Vanilla</name>
    <dbReference type="NCBI Taxonomy" id="51239"/>
    <lineage>
        <taxon>Eukaryota</taxon>
        <taxon>Viridiplantae</taxon>
        <taxon>Streptophyta</taxon>
        <taxon>Embryophyta</taxon>
        <taxon>Tracheophyta</taxon>
        <taxon>Spermatophyta</taxon>
        <taxon>Magnoliopsida</taxon>
        <taxon>Liliopsida</taxon>
        <taxon>Asparagales</taxon>
        <taxon>Orchidaceae</taxon>
        <taxon>Vanilloideae</taxon>
        <taxon>Vanilleae</taxon>
        <taxon>Vanilla</taxon>
    </lineage>
</organism>
<comment type="caution">
    <text evidence="1">The sequence shown here is derived from an EMBL/GenBank/DDBJ whole genome shotgun (WGS) entry which is preliminary data.</text>
</comment>
<dbReference type="GO" id="GO:0004252">
    <property type="term" value="F:serine-type endopeptidase activity"/>
    <property type="evidence" value="ECO:0007669"/>
    <property type="project" value="InterPro"/>
</dbReference>
<name>A0A835PWG6_VANPL</name>
<dbReference type="Proteomes" id="UP000639772">
    <property type="component" value="Chromosome 12"/>
</dbReference>
<dbReference type="AlphaFoldDB" id="A0A835PWG6"/>
<reference evidence="1 2" key="1">
    <citation type="journal article" date="2020" name="Nat. Food">
        <title>A phased Vanilla planifolia genome enables genetic improvement of flavour and production.</title>
        <authorList>
            <person name="Hasing T."/>
            <person name="Tang H."/>
            <person name="Brym M."/>
            <person name="Khazi F."/>
            <person name="Huang T."/>
            <person name="Chambers A.H."/>
        </authorList>
    </citation>
    <scope>NUCLEOTIDE SEQUENCE [LARGE SCALE GENOMIC DNA]</scope>
    <source>
        <tissue evidence="1">Leaf</tissue>
    </source>
</reference>
<proteinExistence type="predicted"/>
<sequence length="113" mass="12056">MQVGEEHFVSLGDYATNYFDNGIAIGAFHAILNGISVVASSGNSGPDLGTINRNSLSMLMLCTRVCKAGILGSLYNSQSCTYAHLAYGISHGSLEKTGLFHKAAYNIGIHYYC</sequence>